<feature type="compositionally biased region" description="Basic and acidic residues" evidence="1">
    <location>
        <begin position="716"/>
        <end position="755"/>
    </location>
</feature>
<feature type="region of interest" description="Disordered" evidence="1">
    <location>
        <begin position="151"/>
        <end position="204"/>
    </location>
</feature>
<feature type="region of interest" description="Disordered" evidence="1">
    <location>
        <begin position="507"/>
        <end position="579"/>
    </location>
</feature>
<comment type="caution">
    <text evidence="2">The sequence shown here is derived from an EMBL/GenBank/DDBJ whole genome shotgun (WGS) entry which is preliminary data.</text>
</comment>
<feature type="region of interest" description="Disordered" evidence="1">
    <location>
        <begin position="670"/>
        <end position="755"/>
    </location>
</feature>
<feature type="compositionally biased region" description="Basic and acidic residues" evidence="1">
    <location>
        <begin position="168"/>
        <end position="204"/>
    </location>
</feature>
<gene>
    <name evidence="2" type="ORF">ACEWY4_018460</name>
</gene>
<feature type="region of interest" description="Disordered" evidence="1">
    <location>
        <begin position="604"/>
        <end position="635"/>
    </location>
</feature>
<sequence>MLLFPCCRRSLITTRVEKASEFAVSEVFSNKKSHAGIRSQAVALQSIEQLQDHDEAYDEAQAVLSEWMGSMLRLELGVDEEDDIIGSSNNNTEASVSRLPSHSAVPQYTSFNDMYADLEQEEESSVVSSFLRELMEREVLDGGALEELSLDSSERARRRARDPGLTMEVRHKQVKENRRRRDAERERERREREAQREAREEAQRRLREEERRRLQEERREEELLQQEAVRLRREMEARRGAEQLARRMEREQRDRAVKQRAAQAINPAVLPLRQQHTGQLVQQRFEARVHMLNLQCLQRHFSAWVTLVLARRMRQGKAAALCDWRRKLRAWRAWRAMVWANREEREAEKTQEELRLDNRRHQVAAESDRRRLLRRCLNDWQVWCRMERERRELLEQQDETKRKMAALLSTAASGRLRVKPSSPQPITDPPEKSSQSEDTDTQVPHQTLKRSDRLSCTAVSNLARLSSPCQAAIPCPGTVPTPTPTPAPVPAPGTAAAAASSLIVDDGARGDARGRPPPKQAWQVTRRHAALSTAELPQLAKGEARPEVPQQQQQPRQLNGAPSGPGGRFEHRHAAQQQVIAEQRRRLMEQQEVIARLQETQSMAQLHERAATQQSHITTATQRPLTHPRGPTETHSNVKALIEPNTDHTHPQTARPQGFSREANMLSATPRNPLRKHTAPHPAVQAPRQRVKPLLPQQARFREGQWNHSKPAQLKAAEEERERMEEEERRLAAEKRKEERRRQKERELEKQRKVEREQKLVSQAKEHYQRSLLLRRGLAPWRRFLELCHANTQVAVAHHGHLALRRSFLLWYSTTQQRQQHRQARATHHHTHTLLRACLTRWRRLKDYRWFLEERAERFCRERVLRRVFGALLLT</sequence>
<evidence type="ECO:0000256" key="1">
    <source>
        <dbReference type="SAM" id="MobiDB-lite"/>
    </source>
</evidence>
<organism evidence="2 3">
    <name type="scientific">Coilia grayii</name>
    <name type="common">Gray's grenadier anchovy</name>
    <dbReference type="NCBI Taxonomy" id="363190"/>
    <lineage>
        <taxon>Eukaryota</taxon>
        <taxon>Metazoa</taxon>
        <taxon>Chordata</taxon>
        <taxon>Craniata</taxon>
        <taxon>Vertebrata</taxon>
        <taxon>Euteleostomi</taxon>
        <taxon>Actinopterygii</taxon>
        <taxon>Neopterygii</taxon>
        <taxon>Teleostei</taxon>
        <taxon>Clupei</taxon>
        <taxon>Clupeiformes</taxon>
        <taxon>Clupeoidei</taxon>
        <taxon>Engraulidae</taxon>
        <taxon>Coilinae</taxon>
        <taxon>Coilia</taxon>
    </lineage>
</organism>
<dbReference type="InterPro" id="IPR052270">
    <property type="entry name" value="CACF_protein"/>
</dbReference>
<name>A0ABD1JFI5_9TELE</name>
<dbReference type="Proteomes" id="UP001591681">
    <property type="component" value="Unassembled WGS sequence"/>
</dbReference>
<evidence type="ECO:0000313" key="3">
    <source>
        <dbReference type="Proteomes" id="UP001591681"/>
    </source>
</evidence>
<feature type="compositionally biased region" description="Polar residues" evidence="1">
    <location>
        <begin position="611"/>
        <end position="624"/>
    </location>
</feature>
<evidence type="ECO:0000313" key="2">
    <source>
        <dbReference type="EMBL" id="KAL2085140.1"/>
    </source>
</evidence>
<dbReference type="PANTHER" id="PTHR22028:SF5">
    <property type="entry name" value="COILED-COIL DOMAIN-CONTAINING PROTEIN 191"/>
    <property type="match status" value="1"/>
</dbReference>
<dbReference type="PANTHER" id="PTHR22028">
    <property type="entry name" value="SFI1 SPINDLE BODY DOMAIN-CONTAINING PROTEIN-RELATED"/>
    <property type="match status" value="1"/>
</dbReference>
<proteinExistence type="predicted"/>
<protein>
    <submittedName>
        <fullName evidence="2">Uncharacterized protein</fullName>
    </submittedName>
</protein>
<feature type="region of interest" description="Disordered" evidence="1">
    <location>
        <begin position="410"/>
        <end position="452"/>
    </location>
</feature>
<accession>A0ABD1JFI5</accession>
<dbReference type="EMBL" id="JBHFQA010000016">
    <property type="protein sequence ID" value="KAL2085140.1"/>
    <property type="molecule type" value="Genomic_DNA"/>
</dbReference>
<dbReference type="AlphaFoldDB" id="A0ABD1JFI5"/>
<reference evidence="2 3" key="1">
    <citation type="submission" date="2024-09" db="EMBL/GenBank/DDBJ databases">
        <title>A chromosome-level genome assembly of Gray's grenadier anchovy, Coilia grayii.</title>
        <authorList>
            <person name="Fu Z."/>
        </authorList>
    </citation>
    <scope>NUCLEOTIDE SEQUENCE [LARGE SCALE GENOMIC DNA]</scope>
    <source>
        <strain evidence="2">G4</strain>
        <tissue evidence="2">Muscle</tissue>
    </source>
</reference>
<keyword evidence="3" id="KW-1185">Reference proteome</keyword>